<keyword evidence="4" id="KW-1185">Reference proteome</keyword>
<accession>A0A133XDK1</accession>
<evidence type="ECO:0000313" key="3">
    <source>
        <dbReference type="EMBL" id="KXB29012.1"/>
    </source>
</evidence>
<reference evidence="3 4" key="1">
    <citation type="submission" date="2015-12" db="EMBL/GenBank/DDBJ databases">
        <title>Nitrous oxide reduction kinetics distinguish bacteria harboring typical versus atypical NosZ.</title>
        <authorList>
            <person name="Yoon S."/>
            <person name="Nissen S."/>
            <person name="Park D."/>
            <person name="Sanford R.A."/>
            <person name="Loeffler F.E."/>
        </authorList>
    </citation>
    <scope>NUCLEOTIDE SEQUENCE [LARGE SCALE GENOMIC DNA]</scope>
    <source>
        <strain evidence="3 4">ATCC BAA-841</strain>
    </source>
</reference>
<dbReference type="Proteomes" id="UP000070186">
    <property type="component" value="Unassembled WGS sequence"/>
</dbReference>
<feature type="compositionally biased region" description="Low complexity" evidence="1">
    <location>
        <begin position="213"/>
        <end position="229"/>
    </location>
</feature>
<evidence type="ECO:0000256" key="1">
    <source>
        <dbReference type="SAM" id="MobiDB-lite"/>
    </source>
</evidence>
<dbReference type="STRING" id="281362.AT959_19520"/>
<proteinExistence type="predicted"/>
<feature type="region of interest" description="Disordered" evidence="1">
    <location>
        <begin position="210"/>
        <end position="229"/>
    </location>
</feature>
<organism evidence="3 4">
    <name type="scientific">Dechloromonas denitrificans</name>
    <dbReference type="NCBI Taxonomy" id="281362"/>
    <lineage>
        <taxon>Bacteria</taxon>
        <taxon>Pseudomonadati</taxon>
        <taxon>Pseudomonadota</taxon>
        <taxon>Betaproteobacteria</taxon>
        <taxon>Rhodocyclales</taxon>
        <taxon>Azonexaceae</taxon>
        <taxon>Dechloromonas</taxon>
    </lineage>
</organism>
<comment type="caution">
    <text evidence="3">The sequence shown here is derived from an EMBL/GenBank/DDBJ whole genome shotgun (WGS) entry which is preliminary data.</text>
</comment>
<dbReference type="InterPro" id="IPR052022">
    <property type="entry name" value="26kDa_periplasmic_antigen"/>
</dbReference>
<gene>
    <name evidence="3" type="ORF">AT959_19520</name>
</gene>
<name>A0A133XDK1_9RHOO</name>
<sequence>MPAKTFALLAIPLLAGSLLLPAAQAGTLIELSAEASRPAANDLLRAVVYAEANAADPAELAKRVNQEIAEALRLIKGKAGISVKSGNQHTYPVYGNNRKIESWRMRSELVLESKDGAALSELLAKLQQMKLALGNVSQLPSPATRRLVEEGVTQDAIRAFEARAALVAGTLGKPYKIKRLNIQQSSQVPPMPMLRAAKMEMASDAAPVPLEAGESQISSSISGEIELAD</sequence>
<evidence type="ECO:0000313" key="4">
    <source>
        <dbReference type="Proteomes" id="UP000070186"/>
    </source>
</evidence>
<dbReference type="AlphaFoldDB" id="A0A133XDK1"/>
<dbReference type="RefSeq" id="WP_066887145.1">
    <property type="nucleotide sequence ID" value="NZ_LODL01000040.1"/>
</dbReference>
<dbReference type="PANTHER" id="PTHR34387">
    <property type="entry name" value="SLR1258 PROTEIN"/>
    <property type="match status" value="1"/>
</dbReference>
<dbReference type="EMBL" id="LODL01000040">
    <property type="protein sequence ID" value="KXB29012.1"/>
    <property type="molecule type" value="Genomic_DNA"/>
</dbReference>
<keyword evidence="2" id="KW-0732">Signal</keyword>
<feature type="chain" id="PRO_5007459570" evidence="2">
    <location>
        <begin position="26"/>
        <end position="229"/>
    </location>
</feature>
<dbReference type="InterPro" id="IPR007497">
    <property type="entry name" value="SIMPL/DUF541"/>
</dbReference>
<dbReference type="Pfam" id="PF04402">
    <property type="entry name" value="SIMPL"/>
    <property type="match status" value="1"/>
</dbReference>
<evidence type="ECO:0000256" key="2">
    <source>
        <dbReference type="SAM" id="SignalP"/>
    </source>
</evidence>
<feature type="signal peptide" evidence="2">
    <location>
        <begin position="1"/>
        <end position="25"/>
    </location>
</feature>
<dbReference type="Gene3D" id="3.30.70.2970">
    <property type="entry name" value="Protein of unknown function (DUF541), domain 2"/>
    <property type="match status" value="1"/>
</dbReference>
<dbReference type="GO" id="GO:0006974">
    <property type="term" value="P:DNA damage response"/>
    <property type="evidence" value="ECO:0007669"/>
    <property type="project" value="TreeGrafter"/>
</dbReference>
<dbReference type="Gene3D" id="3.30.110.170">
    <property type="entry name" value="Protein of unknown function (DUF541), domain 1"/>
    <property type="match status" value="1"/>
</dbReference>
<dbReference type="PANTHER" id="PTHR34387:SF1">
    <property type="entry name" value="PERIPLASMIC IMMUNOGENIC PROTEIN"/>
    <property type="match status" value="1"/>
</dbReference>
<protein>
    <submittedName>
        <fullName evidence="3">Cyclic nucleotide-binding protein</fullName>
    </submittedName>
</protein>